<comment type="caution">
    <text evidence="2">The sequence shown here is derived from an EMBL/GenBank/DDBJ whole genome shotgun (WGS) entry which is preliminary data.</text>
</comment>
<dbReference type="Proteomes" id="UP000193144">
    <property type="component" value="Unassembled WGS sequence"/>
</dbReference>
<gene>
    <name evidence="2" type="ORF">BCR34DRAFT_390389</name>
</gene>
<accession>A0A1Y1ZEJ6</accession>
<keyword evidence="3" id="KW-1185">Reference proteome</keyword>
<name>A0A1Y1ZEJ6_9PLEO</name>
<dbReference type="AlphaFoldDB" id="A0A1Y1ZEJ6"/>
<proteinExistence type="predicted"/>
<organism evidence="2 3">
    <name type="scientific">Clohesyomyces aquaticus</name>
    <dbReference type="NCBI Taxonomy" id="1231657"/>
    <lineage>
        <taxon>Eukaryota</taxon>
        <taxon>Fungi</taxon>
        <taxon>Dikarya</taxon>
        <taxon>Ascomycota</taxon>
        <taxon>Pezizomycotina</taxon>
        <taxon>Dothideomycetes</taxon>
        <taxon>Pleosporomycetidae</taxon>
        <taxon>Pleosporales</taxon>
        <taxon>Lindgomycetaceae</taxon>
        <taxon>Clohesyomyces</taxon>
    </lineage>
</organism>
<sequence length="155" mass="16882">MSTHPLPLLQHALLLAQDIDQARPAVRARDKDGGLVPVLHAHRFSLALALASMAWRVGVLPSCRMNHIAFTNLHPPATRQTPPIPRASLELLEGELKSRAVKARERESKAARNRRVCGPNGGQRGALAGPRAAEGRTAKLKDSVDTRRTAAYIQQ</sequence>
<dbReference type="EMBL" id="MCFA01000097">
    <property type="protein sequence ID" value="ORY08639.1"/>
    <property type="molecule type" value="Genomic_DNA"/>
</dbReference>
<feature type="region of interest" description="Disordered" evidence="1">
    <location>
        <begin position="102"/>
        <end position="155"/>
    </location>
</feature>
<protein>
    <submittedName>
        <fullName evidence="2">Uncharacterized protein</fullName>
    </submittedName>
</protein>
<feature type="compositionally biased region" description="Basic and acidic residues" evidence="1">
    <location>
        <begin position="133"/>
        <end position="148"/>
    </location>
</feature>
<reference evidence="2 3" key="1">
    <citation type="submission" date="2016-07" db="EMBL/GenBank/DDBJ databases">
        <title>Pervasive Adenine N6-methylation of Active Genes in Fungi.</title>
        <authorList>
            <consortium name="DOE Joint Genome Institute"/>
            <person name="Mondo S.J."/>
            <person name="Dannebaum R.O."/>
            <person name="Kuo R.C."/>
            <person name="Labutti K."/>
            <person name="Haridas S."/>
            <person name="Kuo A."/>
            <person name="Salamov A."/>
            <person name="Ahrendt S.R."/>
            <person name="Lipzen A."/>
            <person name="Sullivan W."/>
            <person name="Andreopoulos W.B."/>
            <person name="Clum A."/>
            <person name="Lindquist E."/>
            <person name="Daum C."/>
            <person name="Ramamoorthy G.K."/>
            <person name="Gryganskyi A."/>
            <person name="Culley D."/>
            <person name="Magnuson J.K."/>
            <person name="James T.Y."/>
            <person name="O'Malley M.A."/>
            <person name="Stajich J.E."/>
            <person name="Spatafora J.W."/>
            <person name="Visel A."/>
            <person name="Grigoriev I.V."/>
        </authorList>
    </citation>
    <scope>NUCLEOTIDE SEQUENCE [LARGE SCALE GENOMIC DNA]</scope>
    <source>
        <strain evidence="2 3">CBS 115471</strain>
    </source>
</reference>
<evidence type="ECO:0000256" key="1">
    <source>
        <dbReference type="SAM" id="MobiDB-lite"/>
    </source>
</evidence>
<evidence type="ECO:0000313" key="2">
    <source>
        <dbReference type="EMBL" id="ORY08639.1"/>
    </source>
</evidence>
<evidence type="ECO:0000313" key="3">
    <source>
        <dbReference type="Proteomes" id="UP000193144"/>
    </source>
</evidence>